<keyword evidence="4" id="KW-0156">Chromatin regulator</keyword>
<feature type="region of interest" description="Disordered" evidence="9">
    <location>
        <begin position="471"/>
        <end position="492"/>
    </location>
</feature>
<evidence type="ECO:0000256" key="9">
    <source>
        <dbReference type="SAM" id="MobiDB-lite"/>
    </source>
</evidence>
<evidence type="ECO:0000256" key="4">
    <source>
        <dbReference type="ARBA" id="ARBA00022853"/>
    </source>
</evidence>
<dbReference type="EMBL" id="LN483157">
    <property type="protein sequence ID" value="CED84272.1"/>
    <property type="molecule type" value="Genomic_DNA"/>
</dbReference>
<keyword evidence="5" id="KW-0805">Transcription regulation</keyword>
<dbReference type="Pfam" id="PF16282">
    <property type="entry name" value="SANT_DAMP1_like"/>
    <property type="match status" value="1"/>
</dbReference>
<name>A0A0F7SPU3_PHARH</name>
<keyword evidence="7" id="KW-0539">Nucleus</keyword>
<feature type="compositionally biased region" description="Pro residues" evidence="9">
    <location>
        <begin position="342"/>
        <end position="355"/>
    </location>
</feature>
<feature type="compositionally biased region" description="Low complexity" evidence="9">
    <location>
        <begin position="24"/>
        <end position="38"/>
    </location>
</feature>
<keyword evidence="8" id="KW-0175">Coiled coil</keyword>
<dbReference type="GO" id="GO:0000812">
    <property type="term" value="C:Swr1 complex"/>
    <property type="evidence" value="ECO:0007669"/>
    <property type="project" value="TreeGrafter"/>
</dbReference>
<dbReference type="AlphaFoldDB" id="A0A0F7SPU3"/>
<feature type="region of interest" description="Disordered" evidence="9">
    <location>
        <begin position="1"/>
        <end position="39"/>
    </location>
</feature>
<dbReference type="GO" id="GO:0006338">
    <property type="term" value="P:chromatin remodeling"/>
    <property type="evidence" value="ECO:0007669"/>
    <property type="project" value="InterPro"/>
</dbReference>
<evidence type="ECO:0000256" key="3">
    <source>
        <dbReference type="ARBA" id="ARBA00019132"/>
    </source>
</evidence>
<feature type="region of interest" description="Disordered" evidence="9">
    <location>
        <begin position="342"/>
        <end position="373"/>
    </location>
</feature>
<keyword evidence="6" id="KW-0804">Transcription</keyword>
<accession>A0A0F7SPU3</accession>
<organism evidence="11">
    <name type="scientific">Phaffia rhodozyma</name>
    <name type="common">Yeast</name>
    <name type="synonym">Xanthophyllomyces dendrorhous</name>
    <dbReference type="NCBI Taxonomy" id="264483"/>
    <lineage>
        <taxon>Eukaryota</taxon>
        <taxon>Fungi</taxon>
        <taxon>Dikarya</taxon>
        <taxon>Basidiomycota</taxon>
        <taxon>Agaricomycotina</taxon>
        <taxon>Tremellomycetes</taxon>
        <taxon>Cystofilobasidiales</taxon>
        <taxon>Mrakiaceae</taxon>
        <taxon>Phaffia</taxon>
    </lineage>
</organism>
<evidence type="ECO:0000256" key="7">
    <source>
        <dbReference type="ARBA" id="ARBA00023242"/>
    </source>
</evidence>
<dbReference type="GO" id="GO:0000122">
    <property type="term" value="P:negative regulation of transcription by RNA polymerase II"/>
    <property type="evidence" value="ECO:0007669"/>
    <property type="project" value="TreeGrafter"/>
</dbReference>
<feature type="compositionally biased region" description="Low complexity" evidence="9">
    <location>
        <begin position="1"/>
        <end position="13"/>
    </location>
</feature>
<dbReference type="GO" id="GO:0006281">
    <property type="term" value="P:DNA repair"/>
    <property type="evidence" value="ECO:0007669"/>
    <property type="project" value="InterPro"/>
</dbReference>
<dbReference type="InterPro" id="IPR027109">
    <property type="entry name" value="Swc4/Dmap1"/>
</dbReference>
<evidence type="ECO:0000256" key="8">
    <source>
        <dbReference type="SAM" id="Coils"/>
    </source>
</evidence>
<evidence type="ECO:0000313" key="11">
    <source>
        <dbReference type="EMBL" id="CED84272.1"/>
    </source>
</evidence>
<evidence type="ECO:0000256" key="5">
    <source>
        <dbReference type="ARBA" id="ARBA00023015"/>
    </source>
</evidence>
<evidence type="ECO:0000256" key="1">
    <source>
        <dbReference type="ARBA" id="ARBA00004123"/>
    </source>
</evidence>
<dbReference type="PANTHER" id="PTHR12855:SF10">
    <property type="entry name" value="DNA METHYLTRANSFERASE 1-ASSOCIATED PROTEIN 1"/>
    <property type="match status" value="1"/>
</dbReference>
<dbReference type="InterPro" id="IPR032563">
    <property type="entry name" value="DAMP1_SANT-like"/>
</dbReference>
<evidence type="ECO:0000256" key="2">
    <source>
        <dbReference type="ARBA" id="ARBA00006918"/>
    </source>
</evidence>
<dbReference type="Gene3D" id="1.10.10.60">
    <property type="entry name" value="Homeodomain-like"/>
    <property type="match status" value="1"/>
</dbReference>
<dbReference type="GO" id="GO:0003714">
    <property type="term" value="F:transcription corepressor activity"/>
    <property type="evidence" value="ECO:0007669"/>
    <property type="project" value="TreeGrafter"/>
</dbReference>
<feature type="domain" description="DAMP1 SANT/Myb-like" evidence="10">
    <location>
        <begin position="117"/>
        <end position="206"/>
    </location>
</feature>
<evidence type="ECO:0000256" key="6">
    <source>
        <dbReference type="ARBA" id="ARBA00023163"/>
    </source>
</evidence>
<protein>
    <recommendedName>
        <fullName evidence="3">SWR1-complex protein 4</fullName>
    </recommendedName>
</protein>
<comment type="subcellular location">
    <subcellularLocation>
        <location evidence="1">Nucleus</location>
    </subcellularLocation>
</comment>
<feature type="region of interest" description="Disordered" evidence="9">
    <location>
        <begin position="287"/>
        <end position="324"/>
    </location>
</feature>
<dbReference type="PANTHER" id="PTHR12855">
    <property type="entry name" value="DNA METHYLTRANSFERASE 1-ASSOCIATED PROTEIN 1 FAMILY MEMBER"/>
    <property type="match status" value="1"/>
</dbReference>
<dbReference type="GO" id="GO:0035267">
    <property type="term" value="C:NuA4 histone acetyltransferase complex"/>
    <property type="evidence" value="ECO:0007669"/>
    <property type="project" value="InterPro"/>
</dbReference>
<sequence>MAQTQAQPQPGAASNNAYRKPMMAPSHPSSLLSASSSRSRIEGPSREVFALIGDSAPSIQASNIGPSKINLKERPKARKKGSRWEWKSFTPTKREEDGLFLSHWVRATDESSPEKDAFAKYNTATPVMDFSQAEYDDHLRDDNWSHSETLYLFALLRTYDLRFVVVADRYAYPGEADEYINLPGGGKKQSIEDIKSRYYSICRRLVRSRPTGDENGKLMLLQSYAFDKEREVARKTYANSLFQLSAQQIAEEEALYLECKRMEQQERKFKSERDDLMRMLGGFESGLVGLPGRSGETGAGGDKKRKDVLGLDGPSAASTSSAANKKADKLAKADLLHCIYRVPPPIPGTNPPGPTGPGSKSGHTSNPTGHQPVYLRSTRLPIPAKPNLAEPIFALLNDLRPPVPLPGKLTMPTRGSQEKMDGLMAAAMGLVEMKRAVDKVEEEVRMLNIKLEEKRKAKEGNITAVKEEVVSGISGGQDQPMDGVEIENTTAA</sequence>
<feature type="coiled-coil region" evidence="8">
    <location>
        <begin position="430"/>
        <end position="468"/>
    </location>
</feature>
<proteinExistence type="inferred from homology"/>
<reference evidence="11" key="1">
    <citation type="submission" date="2014-08" db="EMBL/GenBank/DDBJ databases">
        <authorList>
            <person name="Sharma Rahul"/>
            <person name="Thines Marco"/>
        </authorList>
    </citation>
    <scope>NUCLEOTIDE SEQUENCE</scope>
</reference>
<comment type="similarity">
    <text evidence="2">Belongs to the SWC4 family.</text>
</comment>
<evidence type="ECO:0000259" key="10">
    <source>
        <dbReference type="Pfam" id="PF16282"/>
    </source>
</evidence>
<feature type="compositionally biased region" description="Low complexity" evidence="9">
    <location>
        <begin position="315"/>
        <end position="324"/>
    </location>
</feature>